<comment type="caution">
    <text evidence="1">The sequence shown here is derived from an EMBL/GenBank/DDBJ whole genome shotgun (WGS) entry which is preliminary data.</text>
</comment>
<keyword evidence="2" id="KW-1185">Reference proteome</keyword>
<evidence type="ECO:0000313" key="1">
    <source>
        <dbReference type="EMBL" id="KAK3736737.1"/>
    </source>
</evidence>
<dbReference type="Proteomes" id="UP001283361">
    <property type="component" value="Unassembled WGS sequence"/>
</dbReference>
<organism evidence="1 2">
    <name type="scientific">Elysia crispata</name>
    <name type="common">lettuce slug</name>
    <dbReference type="NCBI Taxonomy" id="231223"/>
    <lineage>
        <taxon>Eukaryota</taxon>
        <taxon>Metazoa</taxon>
        <taxon>Spiralia</taxon>
        <taxon>Lophotrochozoa</taxon>
        <taxon>Mollusca</taxon>
        <taxon>Gastropoda</taxon>
        <taxon>Heterobranchia</taxon>
        <taxon>Euthyneura</taxon>
        <taxon>Panpulmonata</taxon>
        <taxon>Sacoglossa</taxon>
        <taxon>Placobranchoidea</taxon>
        <taxon>Plakobranchidae</taxon>
        <taxon>Elysia</taxon>
    </lineage>
</organism>
<evidence type="ECO:0000313" key="2">
    <source>
        <dbReference type="Proteomes" id="UP001283361"/>
    </source>
</evidence>
<protein>
    <submittedName>
        <fullName evidence="1">Uncharacterized protein</fullName>
    </submittedName>
</protein>
<dbReference type="AlphaFoldDB" id="A0AAE0Y8I0"/>
<gene>
    <name evidence="1" type="ORF">RRG08_059265</name>
</gene>
<reference evidence="1" key="1">
    <citation type="journal article" date="2023" name="G3 (Bethesda)">
        <title>A reference genome for the long-term kleptoplast-retaining sea slug Elysia crispata morphotype clarki.</title>
        <authorList>
            <person name="Eastman K.E."/>
            <person name="Pendleton A.L."/>
            <person name="Shaikh M.A."/>
            <person name="Suttiyut T."/>
            <person name="Ogas R."/>
            <person name="Tomko P."/>
            <person name="Gavelis G."/>
            <person name="Widhalm J.R."/>
            <person name="Wisecaver J.H."/>
        </authorList>
    </citation>
    <scope>NUCLEOTIDE SEQUENCE</scope>
    <source>
        <strain evidence="1">ECLA1</strain>
    </source>
</reference>
<accession>A0AAE0Y8I0</accession>
<sequence length="101" mass="11724">MGRTTVRPDLVYETARQLGPSLQVSTVYARAELTNSWHARPALPRRKLKPLVKQTYHDLPLSFSSRVDLSHFCEAPSKIDLKWCPDIQEKLTRRDNTWMMA</sequence>
<proteinExistence type="predicted"/>
<dbReference type="EMBL" id="JAWDGP010006692">
    <property type="protein sequence ID" value="KAK3736737.1"/>
    <property type="molecule type" value="Genomic_DNA"/>
</dbReference>
<name>A0AAE0Y8I0_9GAST</name>